<evidence type="ECO:0000313" key="3">
    <source>
        <dbReference type="EMBL" id="RHZ45807.1"/>
    </source>
</evidence>
<dbReference type="Gene3D" id="1.25.40.420">
    <property type="match status" value="1"/>
</dbReference>
<dbReference type="CDD" id="cd18186">
    <property type="entry name" value="BTB_POZ_ZBTB_KLHL-like"/>
    <property type="match status" value="1"/>
</dbReference>
<dbReference type="AlphaFoldDB" id="A0A397G5D5"/>
<dbReference type="InterPro" id="IPR011333">
    <property type="entry name" value="SKP1/BTB/POZ_sf"/>
</dbReference>
<evidence type="ECO:0000313" key="4">
    <source>
        <dbReference type="Proteomes" id="UP000266861"/>
    </source>
</evidence>
<dbReference type="InterPro" id="IPR011705">
    <property type="entry name" value="BACK"/>
</dbReference>
<dbReference type="OrthoDB" id="194443at2759"/>
<proteinExistence type="predicted"/>
<dbReference type="PROSITE" id="PS50097">
    <property type="entry name" value="BTB"/>
    <property type="match status" value="1"/>
</dbReference>
<sequence>MNFKFFDKLSQDFSELLNDKKEYNVVIEVDKEGNKKSFTAHSVVLRYRSSYFGKELENILTNKDHIKTIIKPNISAQIFEIILKYIYGGIIDIETADTKTVYELMVNANELKLKELSVKLESYLIESKASWLKTHISFVYHSIFNSNKFKGLKKFYNDMIEKHPNLIFELEDLISLQESALISILKRDDLNVEEIKIWNYVIKWGIAQNPTLPTNLEEWSNENFEALKITIQQCLPLIRYFHIPGEEIWKNIKPYREILEKQLWDDLTQCFMFPNQPVKSLVLPARMISTSNLPSKTISTPNLSPKIRPTISTSDLPSKTISTPEFPLKVNESFSTIISKEHVAELSSWIDRKSTTYFLENIPYEFQLILRGSRDGFHPKTFWEMCHGHAGTIVVAKIEMTDEIVGGYNPLAWDNSTRGIDVKTNDSFIFSLKNGDMQNSILSLVIDNSEALFYADSKDQNNDGPWFGDSEFVLKSDVSDFTQDKLCLCHYNSKSNTFYEKPIRKTNESFSIVDYEVFKIILKKIPNCTIR</sequence>
<dbReference type="GO" id="GO:0005737">
    <property type="term" value="C:cytoplasm"/>
    <property type="evidence" value="ECO:0007669"/>
    <property type="project" value="TreeGrafter"/>
</dbReference>
<dbReference type="InterPro" id="IPR052407">
    <property type="entry name" value="BTB_POZ_domain_cont_9"/>
</dbReference>
<dbReference type="Pfam" id="PF07534">
    <property type="entry name" value="TLD"/>
    <property type="match status" value="1"/>
</dbReference>
<evidence type="ECO:0000259" key="1">
    <source>
        <dbReference type="PROSITE" id="PS50097"/>
    </source>
</evidence>
<gene>
    <name evidence="3" type="ORF">Glove_648g6</name>
</gene>
<dbReference type="Proteomes" id="UP000266861">
    <property type="component" value="Unassembled WGS sequence"/>
</dbReference>
<feature type="domain" description="BTB" evidence="1">
    <location>
        <begin position="23"/>
        <end position="95"/>
    </location>
</feature>
<dbReference type="Gene3D" id="3.30.710.10">
    <property type="entry name" value="Potassium Channel Kv1.1, Chain A"/>
    <property type="match status" value="1"/>
</dbReference>
<dbReference type="Pfam" id="PF07707">
    <property type="entry name" value="BACK"/>
    <property type="match status" value="1"/>
</dbReference>
<dbReference type="PANTHER" id="PTHR46306:SF1">
    <property type="entry name" value="BTB_POZ DOMAIN-CONTAINING PROTEIN 9"/>
    <property type="match status" value="1"/>
</dbReference>
<dbReference type="EMBL" id="PQFF01000536">
    <property type="protein sequence ID" value="RHZ45807.1"/>
    <property type="molecule type" value="Genomic_DNA"/>
</dbReference>
<protein>
    <recommendedName>
        <fullName evidence="5">BTB domain-containing protein</fullName>
    </recommendedName>
</protein>
<reference evidence="3 4" key="1">
    <citation type="submission" date="2018-08" db="EMBL/GenBank/DDBJ databases">
        <title>Genome and evolution of the arbuscular mycorrhizal fungus Diversispora epigaea (formerly Glomus versiforme) and its bacterial endosymbionts.</title>
        <authorList>
            <person name="Sun X."/>
            <person name="Fei Z."/>
            <person name="Harrison M."/>
        </authorList>
    </citation>
    <scope>NUCLEOTIDE SEQUENCE [LARGE SCALE GENOMIC DNA]</scope>
    <source>
        <strain evidence="3 4">IT104</strain>
    </source>
</reference>
<dbReference type="InterPro" id="IPR006571">
    <property type="entry name" value="TLDc_dom"/>
</dbReference>
<organism evidence="3 4">
    <name type="scientific">Diversispora epigaea</name>
    <dbReference type="NCBI Taxonomy" id="1348612"/>
    <lineage>
        <taxon>Eukaryota</taxon>
        <taxon>Fungi</taxon>
        <taxon>Fungi incertae sedis</taxon>
        <taxon>Mucoromycota</taxon>
        <taxon>Glomeromycotina</taxon>
        <taxon>Glomeromycetes</taxon>
        <taxon>Diversisporales</taxon>
        <taxon>Diversisporaceae</taxon>
        <taxon>Diversispora</taxon>
    </lineage>
</organism>
<dbReference type="PANTHER" id="PTHR46306">
    <property type="entry name" value="BTB/POZ DOMAIN-CONTAINING PROTEIN 9"/>
    <property type="match status" value="1"/>
</dbReference>
<comment type="caution">
    <text evidence="3">The sequence shown here is derived from an EMBL/GenBank/DDBJ whole genome shotgun (WGS) entry which is preliminary data.</text>
</comment>
<dbReference type="SUPFAM" id="SSF54695">
    <property type="entry name" value="POZ domain"/>
    <property type="match status" value="1"/>
</dbReference>
<name>A0A397G5D5_9GLOM</name>
<dbReference type="SMART" id="SM00225">
    <property type="entry name" value="BTB"/>
    <property type="match status" value="1"/>
</dbReference>
<dbReference type="PROSITE" id="PS51886">
    <property type="entry name" value="TLDC"/>
    <property type="match status" value="1"/>
</dbReference>
<dbReference type="InterPro" id="IPR000210">
    <property type="entry name" value="BTB/POZ_dom"/>
</dbReference>
<dbReference type="Pfam" id="PF00651">
    <property type="entry name" value="BTB"/>
    <property type="match status" value="1"/>
</dbReference>
<accession>A0A397G5D5</accession>
<feature type="domain" description="TLDc" evidence="2">
    <location>
        <begin position="336"/>
        <end position="521"/>
    </location>
</feature>
<keyword evidence="4" id="KW-1185">Reference proteome</keyword>
<evidence type="ECO:0008006" key="5">
    <source>
        <dbReference type="Google" id="ProtNLM"/>
    </source>
</evidence>
<evidence type="ECO:0000259" key="2">
    <source>
        <dbReference type="PROSITE" id="PS51886"/>
    </source>
</evidence>